<evidence type="ECO:0000256" key="3">
    <source>
        <dbReference type="ARBA" id="ARBA00022692"/>
    </source>
</evidence>
<keyword evidence="3" id="KW-0812">Transmembrane</keyword>
<keyword evidence="5" id="KW-0472">Membrane</keyword>
<comment type="caution">
    <text evidence="6">The sequence shown here is derived from an EMBL/GenBank/DDBJ whole genome shotgun (WGS) entry which is preliminary data.</text>
</comment>
<evidence type="ECO:0000313" key="7">
    <source>
        <dbReference type="Proteomes" id="UP001466331"/>
    </source>
</evidence>
<dbReference type="InterPro" id="IPR023353">
    <property type="entry name" value="LemA-like_dom_sf"/>
</dbReference>
<dbReference type="Gene3D" id="1.20.1440.20">
    <property type="entry name" value="LemA-like domain"/>
    <property type="match status" value="1"/>
</dbReference>
<organism evidence="6 7">
    <name type="scientific">Rarispira pelagica</name>
    <dbReference type="NCBI Taxonomy" id="3141764"/>
    <lineage>
        <taxon>Bacteria</taxon>
        <taxon>Pseudomonadati</taxon>
        <taxon>Spirochaetota</taxon>
        <taxon>Spirochaetia</taxon>
        <taxon>Winmispirales</taxon>
        <taxon>Winmispiraceae</taxon>
        <taxon>Rarispira</taxon>
    </lineage>
</organism>
<dbReference type="Proteomes" id="UP001466331">
    <property type="component" value="Unassembled WGS sequence"/>
</dbReference>
<comment type="similarity">
    <text evidence="2">Belongs to the LemA family.</text>
</comment>
<proteinExistence type="inferred from homology"/>
<evidence type="ECO:0000256" key="2">
    <source>
        <dbReference type="ARBA" id="ARBA00008854"/>
    </source>
</evidence>
<name>A0ABU9UCS0_9SPIR</name>
<dbReference type="RefSeq" id="WP_420069916.1">
    <property type="nucleotide sequence ID" value="NZ_JBCHKQ010000003.1"/>
</dbReference>
<protein>
    <submittedName>
        <fullName evidence="6">LemA family protein</fullName>
    </submittedName>
</protein>
<dbReference type="PANTHER" id="PTHR34478">
    <property type="entry name" value="PROTEIN LEMA"/>
    <property type="match status" value="1"/>
</dbReference>
<dbReference type="SUPFAM" id="SSF140478">
    <property type="entry name" value="LemA-like"/>
    <property type="match status" value="1"/>
</dbReference>
<dbReference type="EMBL" id="JBCHKQ010000003">
    <property type="protein sequence ID" value="MEM5948471.1"/>
    <property type="molecule type" value="Genomic_DNA"/>
</dbReference>
<evidence type="ECO:0000256" key="1">
    <source>
        <dbReference type="ARBA" id="ARBA00004167"/>
    </source>
</evidence>
<dbReference type="InterPro" id="IPR007156">
    <property type="entry name" value="MamQ_LemA"/>
</dbReference>
<keyword evidence="7" id="KW-1185">Reference proteome</keyword>
<keyword evidence="4" id="KW-1133">Transmembrane helix</keyword>
<evidence type="ECO:0000313" key="6">
    <source>
        <dbReference type="EMBL" id="MEM5948471.1"/>
    </source>
</evidence>
<comment type="subcellular location">
    <subcellularLocation>
        <location evidence="1">Membrane</location>
        <topology evidence="1">Single-pass membrane protein</topology>
    </subcellularLocation>
</comment>
<gene>
    <name evidence="6" type="ORF">WKV44_07925</name>
</gene>
<evidence type="ECO:0000256" key="4">
    <source>
        <dbReference type="ARBA" id="ARBA00022989"/>
    </source>
</evidence>
<dbReference type="Pfam" id="PF04011">
    <property type="entry name" value="LemA"/>
    <property type="match status" value="1"/>
</dbReference>
<sequence length="202" mass="22759">MSRSFRNLLIVLGVVLVIVLLFYSFFAGTYNRLVVLDESVKKQWAQVENVYQRRADLIPNLVATVKGYASHERETFEAIVNARSKVGSLQLDSSIVDDPEKLAAFQKAQGELGGALSRLLVVAENYPELKANTNFLALQSQLEGTENRIAVERRRYNEVASQFNTTIRQFPTVIIANMYGFKEKAYFKADEGAEKAPQVNFD</sequence>
<reference evidence="6 7" key="1">
    <citation type="submission" date="2024-03" db="EMBL/GenBank/DDBJ databases">
        <title>Ignisphaera cupida sp. nov., a hyperthermophilic hydrolytic archaeon from a hot spring of Kamchatka, and proposal of Ignisphaeraceae fam. nov.</title>
        <authorList>
            <person name="Podosokorskaya O.A."/>
            <person name="Elcheninov A.G."/>
            <person name="Maltseva A.I."/>
            <person name="Zayulina K.S."/>
            <person name="Novikov A."/>
            <person name="Merkel A.Y."/>
        </authorList>
    </citation>
    <scope>NUCLEOTIDE SEQUENCE [LARGE SCALE GENOMIC DNA]</scope>
    <source>
        <strain evidence="6 7">38H-sp</strain>
    </source>
</reference>
<accession>A0ABU9UCS0</accession>
<evidence type="ECO:0000256" key="5">
    <source>
        <dbReference type="ARBA" id="ARBA00023136"/>
    </source>
</evidence>
<dbReference type="PANTHER" id="PTHR34478:SF2">
    <property type="entry name" value="MEMBRANE PROTEIN"/>
    <property type="match status" value="1"/>
</dbReference>